<accession>A0A1B6PEF7</accession>
<dbReference type="Proteomes" id="UP000000768">
    <property type="component" value="Chromosome 8"/>
</dbReference>
<name>A0A1B6PEF7_SORBI</name>
<protein>
    <submittedName>
        <fullName evidence="1">Uncharacterized protein</fullName>
    </submittedName>
</protein>
<dbReference type="Gramene" id="KXG24089">
    <property type="protein sequence ID" value="KXG24089"/>
    <property type="gene ID" value="SORBI_3008G183800"/>
</dbReference>
<organism evidence="1 2">
    <name type="scientific">Sorghum bicolor</name>
    <name type="common">Sorghum</name>
    <name type="synonym">Sorghum vulgare</name>
    <dbReference type="NCBI Taxonomy" id="4558"/>
    <lineage>
        <taxon>Eukaryota</taxon>
        <taxon>Viridiplantae</taxon>
        <taxon>Streptophyta</taxon>
        <taxon>Embryophyta</taxon>
        <taxon>Tracheophyta</taxon>
        <taxon>Spermatophyta</taxon>
        <taxon>Magnoliopsida</taxon>
        <taxon>Liliopsida</taxon>
        <taxon>Poales</taxon>
        <taxon>Poaceae</taxon>
        <taxon>PACMAD clade</taxon>
        <taxon>Panicoideae</taxon>
        <taxon>Andropogonodae</taxon>
        <taxon>Andropogoneae</taxon>
        <taxon>Sorghinae</taxon>
        <taxon>Sorghum</taxon>
    </lineage>
</organism>
<sequence>MGIIVMYDGCMIEGYERGDKLKKIKKSSSYQAWTLFTDANHNLLDYFLGAQDRDCHLNFTKGGKKIVQLQVLQGKKIP</sequence>
<dbReference type="InParanoid" id="A0A1B6PEF7"/>
<gene>
    <name evidence="1" type="ORF">SORBI_3008G183800</name>
</gene>
<evidence type="ECO:0000313" key="1">
    <source>
        <dbReference type="EMBL" id="KXG24089.1"/>
    </source>
</evidence>
<dbReference type="EMBL" id="CM000767">
    <property type="protein sequence ID" value="KXG24089.1"/>
    <property type="molecule type" value="Genomic_DNA"/>
</dbReference>
<reference evidence="1 2" key="1">
    <citation type="journal article" date="2009" name="Nature">
        <title>The Sorghum bicolor genome and the diversification of grasses.</title>
        <authorList>
            <person name="Paterson A.H."/>
            <person name="Bowers J.E."/>
            <person name="Bruggmann R."/>
            <person name="Dubchak I."/>
            <person name="Grimwood J."/>
            <person name="Gundlach H."/>
            <person name="Haberer G."/>
            <person name="Hellsten U."/>
            <person name="Mitros T."/>
            <person name="Poliakov A."/>
            <person name="Schmutz J."/>
            <person name="Spannagl M."/>
            <person name="Tang H."/>
            <person name="Wang X."/>
            <person name="Wicker T."/>
            <person name="Bharti A.K."/>
            <person name="Chapman J."/>
            <person name="Feltus F.A."/>
            <person name="Gowik U."/>
            <person name="Grigoriev I.V."/>
            <person name="Lyons E."/>
            <person name="Maher C.A."/>
            <person name="Martis M."/>
            <person name="Narechania A."/>
            <person name="Otillar R.P."/>
            <person name="Penning B.W."/>
            <person name="Salamov A.A."/>
            <person name="Wang Y."/>
            <person name="Zhang L."/>
            <person name="Carpita N.C."/>
            <person name="Freeling M."/>
            <person name="Gingle A.R."/>
            <person name="Hash C.T."/>
            <person name="Keller B."/>
            <person name="Klein P."/>
            <person name="Kresovich S."/>
            <person name="McCann M.C."/>
            <person name="Ming R."/>
            <person name="Peterson D.G."/>
            <person name="Mehboob-ur-Rahman"/>
            <person name="Ware D."/>
            <person name="Westhoff P."/>
            <person name="Mayer K.F."/>
            <person name="Messing J."/>
            <person name="Rokhsar D.S."/>
        </authorList>
    </citation>
    <scope>NUCLEOTIDE SEQUENCE [LARGE SCALE GENOMIC DNA]</scope>
    <source>
        <strain evidence="2">cv. BTx623</strain>
    </source>
</reference>
<reference evidence="2" key="2">
    <citation type="journal article" date="2018" name="Plant J.">
        <title>The Sorghum bicolor reference genome: improved assembly, gene annotations, a transcriptome atlas, and signatures of genome organization.</title>
        <authorList>
            <person name="McCormick R.F."/>
            <person name="Truong S.K."/>
            <person name="Sreedasyam A."/>
            <person name="Jenkins J."/>
            <person name="Shu S."/>
            <person name="Sims D."/>
            <person name="Kennedy M."/>
            <person name="Amirebrahimi M."/>
            <person name="Weers B.D."/>
            <person name="McKinley B."/>
            <person name="Mattison A."/>
            <person name="Morishige D.T."/>
            <person name="Grimwood J."/>
            <person name="Schmutz J."/>
            <person name="Mullet J.E."/>
        </authorList>
    </citation>
    <scope>NUCLEOTIDE SEQUENCE [LARGE SCALE GENOMIC DNA]</scope>
    <source>
        <strain evidence="2">cv. BTx623</strain>
    </source>
</reference>
<evidence type="ECO:0000313" key="2">
    <source>
        <dbReference type="Proteomes" id="UP000000768"/>
    </source>
</evidence>
<proteinExistence type="predicted"/>
<dbReference type="AlphaFoldDB" id="A0A1B6PEF7"/>
<keyword evidence="2" id="KW-1185">Reference proteome</keyword>